<evidence type="ECO:0000313" key="3">
    <source>
        <dbReference type="EnsemblMetazoa" id="XP_014245043.1"/>
    </source>
</evidence>
<dbReference type="GO" id="GO:0061630">
    <property type="term" value="F:ubiquitin protein ligase activity"/>
    <property type="evidence" value="ECO:0007669"/>
    <property type="project" value="TreeGrafter"/>
</dbReference>
<dbReference type="InterPro" id="IPR001496">
    <property type="entry name" value="SOCS_box"/>
</dbReference>
<dbReference type="Pfam" id="PF07177">
    <property type="entry name" value="Neuralized"/>
    <property type="match status" value="1"/>
</dbReference>
<dbReference type="Gene3D" id="1.10.750.20">
    <property type="entry name" value="SOCS box"/>
    <property type="match status" value="1"/>
</dbReference>
<dbReference type="PROSITE" id="PS51065">
    <property type="entry name" value="NHR"/>
    <property type="match status" value="1"/>
</dbReference>
<dbReference type="EnsemblMetazoa" id="XM_014389558.2">
    <property type="protein sequence ID" value="XP_014245044.1"/>
    <property type="gene ID" value="LOC106664120"/>
</dbReference>
<feature type="domain" description="SOCS box" evidence="1">
    <location>
        <begin position="241"/>
        <end position="275"/>
    </location>
</feature>
<keyword evidence="4" id="KW-1185">Reference proteome</keyword>
<evidence type="ECO:0008006" key="5">
    <source>
        <dbReference type="Google" id="ProtNLM"/>
    </source>
</evidence>
<dbReference type="OMA" id="RIGIIYV"/>
<dbReference type="Gene3D" id="2.60.120.920">
    <property type="match status" value="1"/>
</dbReference>
<dbReference type="RefSeq" id="XP_024083644.1">
    <property type="nucleotide sequence ID" value="XM_024227876.1"/>
</dbReference>
<dbReference type="Proteomes" id="UP000494040">
    <property type="component" value="Unassembled WGS sequence"/>
</dbReference>
<proteinExistence type="predicted"/>
<dbReference type="InterPro" id="IPR043136">
    <property type="entry name" value="B30.2/SPRY_sf"/>
</dbReference>
<dbReference type="InterPro" id="IPR006573">
    <property type="entry name" value="NHR_dom"/>
</dbReference>
<dbReference type="Pfam" id="PF07525">
    <property type="entry name" value="SOCS_box"/>
    <property type="match status" value="1"/>
</dbReference>
<reference evidence="3" key="1">
    <citation type="submission" date="2022-01" db="UniProtKB">
        <authorList>
            <consortium name="EnsemblMetazoa"/>
        </authorList>
    </citation>
    <scope>IDENTIFICATION</scope>
</reference>
<dbReference type="SMART" id="SM00588">
    <property type="entry name" value="NEUZ"/>
    <property type="match status" value="1"/>
</dbReference>
<protein>
    <recommendedName>
        <fullName evidence="5">Neuralized</fullName>
    </recommendedName>
</protein>
<dbReference type="GO" id="GO:0035556">
    <property type="term" value="P:intracellular signal transduction"/>
    <property type="evidence" value="ECO:0007669"/>
    <property type="project" value="InterPro"/>
</dbReference>
<dbReference type="PROSITE" id="PS50225">
    <property type="entry name" value="SOCS"/>
    <property type="match status" value="1"/>
</dbReference>
<dbReference type="FunFam" id="2.60.120.920:FF:000074">
    <property type="entry name" value="Neuralized protein 2"/>
    <property type="match status" value="1"/>
</dbReference>
<evidence type="ECO:0000259" key="2">
    <source>
        <dbReference type="PROSITE" id="PS51065"/>
    </source>
</evidence>
<dbReference type="CDD" id="cd12887">
    <property type="entry name" value="SPRY_NHR_like"/>
    <property type="match status" value="1"/>
</dbReference>
<dbReference type="GeneID" id="106664120"/>
<dbReference type="InterPro" id="IPR037962">
    <property type="entry name" value="Neuralized"/>
</dbReference>
<evidence type="ECO:0000313" key="4">
    <source>
        <dbReference type="Proteomes" id="UP000494040"/>
    </source>
</evidence>
<dbReference type="RefSeq" id="XP_014245044.1">
    <property type="nucleotide sequence ID" value="XM_014389558.2"/>
</dbReference>
<name>A0A8I6RGR2_CIMLE</name>
<dbReference type="KEGG" id="clec:106664120"/>
<dbReference type="SMART" id="SM00969">
    <property type="entry name" value="SOCS_box"/>
    <property type="match status" value="1"/>
</dbReference>
<evidence type="ECO:0000259" key="1">
    <source>
        <dbReference type="PROSITE" id="PS50225"/>
    </source>
</evidence>
<dbReference type="RefSeq" id="XP_014245043.1">
    <property type="nucleotide sequence ID" value="XM_014389557.2"/>
</dbReference>
<sequence length="275" mass="30929">MRKGSSGKQILTRFHSYHGENIVLKENNTVALRKTSFANALTFSDKPLLPGEIFLVEIERNESCWSGYMRLGLTQLNPQMISRNRGYLPRYALPDLTNMSTSWIYAITKNNEYEFETLPLPNTTTESPQLAAAASVDSKFYTGDDTVHTSRGTISKSILKPDKYQDVSPTDVGSRIGVFFSPIKSNYLDGDYAEMHFIINGEVQGPCYSFIPYKEGPLYAVVDIYGTTKQVKIVQLYGVGSLQSACRDVILQCVSKKKIHLLPLPKALKLYLLFR</sequence>
<organism evidence="3 4">
    <name type="scientific">Cimex lectularius</name>
    <name type="common">Bed bug</name>
    <name type="synonym">Acanthia lectularia</name>
    <dbReference type="NCBI Taxonomy" id="79782"/>
    <lineage>
        <taxon>Eukaryota</taxon>
        <taxon>Metazoa</taxon>
        <taxon>Ecdysozoa</taxon>
        <taxon>Arthropoda</taxon>
        <taxon>Hexapoda</taxon>
        <taxon>Insecta</taxon>
        <taxon>Pterygota</taxon>
        <taxon>Neoptera</taxon>
        <taxon>Paraneoptera</taxon>
        <taxon>Hemiptera</taxon>
        <taxon>Heteroptera</taxon>
        <taxon>Panheteroptera</taxon>
        <taxon>Cimicomorpha</taxon>
        <taxon>Cimicidae</taxon>
        <taxon>Cimex</taxon>
    </lineage>
</organism>
<dbReference type="SUPFAM" id="SSF158235">
    <property type="entry name" value="SOCS box-like"/>
    <property type="match status" value="1"/>
</dbReference>
<feature type="domain" description="NHR" evidence="2">
    <location>
        <begin position="11"/>
        <end position="236"/>
    </location>
</feature>
<dbReference type="OrthoDB" id="10059069at2759"/>
<accession>A0A8I6RGR2</accession>
<dbReference type="EnsemblMetazoa" id="XM_014389557.2">
    <property type="protein sequence ID" value="XP_014245043.1"/>
    <property type="gene ID" value="LOC106664120"/>
</dbReference>
<dbReference type="PANTHER" id="PTHR12429">
    <property type="entry name" value="NEURALIZED"/>
    <property type="match status" value="1"/>
</dbReference>
<dbReference type="EnsemblMetazoa" id="XM_024227876.1">
    <property type="protein sequence ID" value="XP_024083644.1"/>
    <property type="gene ID" value="LOC106664120"/>
</dbReference>
<dbReference type="AlphaFoldDB" id="A0A8I6RGR2"/>
<dbReference type="PANTHER" id="PTHR12429:SF8">
    <property type="entry name" value="NEURALIZED-LIKE PROTEIN 2"/>
    <property type="match status" value="1"/>
</dbReference>
<dbReference type="InterPro" id="IPR036036">
    <property type="entry name" value="SOCS_box-like_dom_sf"/>
</dbReference>